<organism evidence="1 2">
    <name type="scientific">Candidatus Nitrosocosmicus franklandianus</name>
    <dbReference type="NCBI Taxonomy" id="1798806"/>
    <lineage>
        <taxon>Archaea</taxon>
        <taxon>Nitrososphaerota</taxon>
        <taxon>Nitrososphaeria</taxon>
        <taxon>Nitrososphaerales</taxon>
        <taxon>Nitrososphaeraceae</taxon>
        <taxon>Candidatus Nitrosocosmicus</taxon>
    </lineage>
</organism>
<dbReference type="RefSeq" id="WP_134482938.1">
    <property type="nucleotide sequence ID" value="NZ_LR216287.1"/>
</dbReference>
<reference evidence="1 2" key="1">
    <citation type="submission" date="2019-02" db="EMBL/GenBank/DDBJ databases">
        <authorList>
            <person name="Lehtovirta-Morley E L."/>
        </authorList>
    </citation>
    <scope>NUCLEOTIDE SEQUENCE [LARGE SCALE GENOMIC DNA]</scope>
    <source>
        <strain evidence="1">NFRAN1</strain>
    </source>
</reference>
<dbReference type="Proteomes" id="UP000294299">
    <property type="component" value="Chromosome NFRAN"/>
</dbReference>
<name>A0A484I7Z5_9ARCH</name>
<evidence type="ECO:0000313" key="1">
    <source>
        <dbReference type="EMBL" id="VFJ12932.1"/>
    </source>
</evidence>
<dbReference type="OrthoDB" id="380025at2157"/>
<gene>
    <name evidence="1" type="ORF">NFRAN_0610</name>
</gene>
<dbReference type="GeneID" id="39420122"/>
<sequence length="59" mass="6962">MYDINIKIEFQGFQNNDSDQFVKDLKSKFKENLQNFMNQLELGNGKVYEISVDKKKEIG</sequence>
<evidence type="ECO:0000313" key="2">
    <source>
        <dbReference type="Proteomes" id="UP000294299"/>
    </source>
</evidence>
<keyword evidence="2" id="KW-1185">Reference proteome</keyword>
<proteinExistence type="predicted"/>
<dbReference type="AlphaFoldDB" id="A0A484I7Z5"/>
<dbReference type="EMBL" id="LR216287">
    <property type="protein sequence ID" value="VFJ12932.1"/>
    <property type="molecule type" value="Genomic_DNA"/>
</dbReference>
<dbReference type="KEGG" id="nfn:NFRAN_0610"/>
<accession>A0A484I7Z5</accession>
<protein>
    <submittedName>
        <fullName evidence="1">Uncharacterized protein</fullName>
    </submittedName>
</protein>